<accession>A0AA38WEY3</accession>
<gene>
    <name evidence="1" type="ORF">OSB04_020137</name>
</gene>
<dbReference type="Proteomes" id="UP001172457">
    <property type="component" value="Chromosome 5"/>
</dbReference>
<organism evidence="1 2">
    <name type="scientific">Centaurea solstitialis</name>
    <name type="common">yellow star-thistle</name>
    <dbReference type="NCBI Taxonomy" id="347529"/>
    <lineage>
        <taxon>Eukaryota</taxon>
        <taxon>Viridiplantae</taxon>
        <taxon>Streptophyta</taxon>
        <taxon>Embryophyta</taxon>
        <taxon>Tracheophyta</taxon>
        <taxon>Spermatophyta</taxon>
        <taxon>Magnoliopsida</taxon>
        <taxon>eudicotyledons</taxon>
        <taxon>Gunneridae</taxon>
        <taxon>Pentapetalae</taxon>
        <taxon>asterids</taxon>
        <taxon>campanulids</taxon>
        <taxon>Asterales</taxon>
        <taxon>Asteraceae</taxon>
        <taxon>Carduoideae</taxon>
        <taxon>Cardueae</taxon>
        <taxon>Centaureinae</taxon>
        <taxon>Centaurea</taxon>
    </lineage>
</organism>
<sequence>MWLLKLLGYEISCSSYVVLSLMPPFFCDNGHVSSIYPVQQQRTKHVEIDLHFVREHVAIGHYAAIFTKGLPTSLFLDFRNSLNIHLPPDQTTGPGFSCEEMRVLAFHKGLPLPSKLLPVPRVPFHFDYRYPAASELLDFSIKNFDWLLGNTQLLINLNLIQRQNYCLLRQTFL</sequence>
<keyword evidence="2" id="KW-1185">Reference proteome</keyword>
<dbReference type="AlphaFoldDB" id="A0AA38WEY3"/>
<comment type="caution">
    <text evidence="1">The sequence shown here is derived from an EMBL/GenBank/DDBJ whole genome shotgun (WGS) entry which is preliminary data.</text>
</comment>
<reference evidence="1" key="1">
    <citation type="submission" date="2023-03" db="EMBL/GenBank/DDBJ databases">
        <title>Chromosome-scale reference genome and RAD-based genetic map of yellow starthistle (Centaurea solstitialis) reveal putative structural variation and QTLs associated with invader traits.</title>
        <authorList>
            <person name="Reatini B."/>
            <person name="Cang F.A."/>
            <person name="Jiang Q."/>
            <person name="Mckibben M.T.W."/>
            <person name="Barker M.S."/>
            <person name="Rieseberg L.H."/>
            <person name="Dlugosch K.M."/>
        </authorList>
    </citation>
    <scope>NUCLEOTIDE SEQUENCE</scope>
    <source>
        <strain evidence="1">CAN-66</strain>
        <tissue evidence="1">Leaf</tissue>
    </source>
</reference>
<name>A0AA38WEY3_9ASTR</name>
<dbReference type="EMBL" id="JARYMX010000005">
    <property type="protein sequence ID" value="KAJ9547594.1"/>
    <property type="molecule type" value="Genomic_DNA"/>
</dbReference>
<evidence type="ECO:0000313" key="2">
    <source>
        <dbReference type="Proteomes" id="UP001172457"/>
    </source>
</evidence>
<evidence type="ECO:0000313" key="1">
    <source>
        <dbReference type="EMBL" id="KAJ9547594.1"/>
    </source>
</evidence>
<proteinExistence type="predicted"/>
<protein>
    <submittedName>
        <fullName evidence="1">Uncharacterized protein</fullName>
    </submittedName>
</protein>